<keyword evidence="4" id="KW-1185">Reference proteome</keyword>
<sequence>MNTGTRCLYRFFRHISHPGGRIELFTHILLGFVFWFGLFFTSRRLASNVSFCGDHLSSADTCAGIAFTAQVTCWLAISVAFVALTQCWTSGLQNKSKNETGIFSSLLTATKHYRNATAFMRLTWIIVSFILFVMLCLLLDLYAHLGTRSEDFADRLFQTLEPSLFEQTGYKLGVAADVQEKLIHSVNSLHYGQEIHGRLMCNTRRECRDLVKKLLRDYHSERLILALSVSLLATILAALAAIPRDLIQLPVHAKSHGTETPFSTLRYQNLDPVQVNSLMLHQRALQLYSVLPQIVAPDTGSIYVKEDSKRPSSSASETQQVKDTLDKDSQVLCHSCEELPKRVPSKPKIRLPSFKK</sequence>
<evidence type="ECO:0000256" key="2">
    <source>
        <dbReference type="SAM" id="Phobius"/>
    </source>
</evidence>
<dbReference type="Proteomes" id="UP001626550">
    <property type="component" value="Unassembled WGS sequence"/>
</dbReference>
<evidence type="ECO:0000313" key="3">
    <source>
        <dbReference type="EMBL" id="KAL3310156.1"/>
    </source>
</evidence>
<name>A0ABD2PRP2_9PLAT</name>
<keyword evidence="2" id="KW-0812">Transmembrane</keyword>
<comment type="caution">
    <text evidence="3">The sequence shown here is derived from an EMBL/GenBank/DDBJ whole genome shotgun (WGS) entry which is preliminary data.</text>
</comment>
<feature type="transmembrane region" description="Helical" evidence="2">
    <location>
        <begin position="223"/>
        <end position="242"/>
    </location>
</feature>
<keyword evidence="2" id="KW-1133">Transmembrane helix</keyword>
<protein>
    <submittedName>
        <fullName evidence="3">Uncharacterized protein</fullName>
    </submittedName>
</protein>
<proteinExistence type="predicted"/>
<dbReference type="AlphaFoldDB" id="A0ABD2PRP2"/>
<gene>
    <name evidence="3" type="ORF">Ciccas_011282</name>
</gene>
<feature type="compositionally biased region" description="Polar residues" evidence="1">
    <location>
        <begin position="311"/>
        <end position="322"/>
    </location>
</feature>
<feature type="transmembrane region" description="Helical" evidence="2">
    <location>
        <begin position="62"/>
        <end position="84"/>
    </location>
</feature>
<dbReference type="EMBL" id="JBJKFK010003188">
    <property type="protein sequence ID" value="KAL3310156.1"/>
    <property type="molecule type" value="Genomic_DNA"/>
</dbReference>
<evidence type="ECO:0000313" key="4">
    <source>
        <dbReference type="Proteomes" id="UP001626550"/>
    </source>
</evidence>
<feature type="transmembrane region" description="Helical" evidence="2">
    <location>
        <begin position="122"/>
        <end position="143"/>
    </location>
</feature>
<keyword evidence="2" id="KW-0472">Membrane</keyword>
<feature type="transmembrane region" description="Helical" evidence="2">
    <location>
        <begin position="24"/>
        <end position="41"/>
    </location>
</feature>
<reference evidence="3 4" key="1">
    <citation type="submission" date="2024-11" db="EMBL/GenBank/DDBJ databases">
        <title>Adaptive evolution of stress response genes in parasites aligns with host niche diversity.</title>
        <authorList>
            <person name="Hahn C."/>
            <person name="Resl P."/>
        </authorList>
    </citation>
    <scope>NUCLEOTIDE SEQUENCE [LARGE SCALE GENOMIC DNA]</scope>
    <source>
        <strain evidence="3">EGGRZ-B1_66</strain>
        <tissue evidence="3">Body</tissue>
    </source>
</reference>
<feature type="region of interest" description="Disordered" evidence="1">
    <location>
        <begin position="305"/>
        <end position="324"/>
    </location>
</feature>
<organism evidence="3 4">
    <name type="scientific">Cichlidogyrus casuarinus</name>
    <dbReference type="NCBI Taxonomy" id="1844966"/>
    <lineage>
        <taxon>Eukaryota</taxon>
        <taxon>Metazoa</taxon>
        <taxon>Spiralia</taxon>
        <taxon>Lophotrochozoa</taxon>
        <taxon>Platyhelminthes</taxon>
        <taxon>Monogenea</taxon>
        <taxon>Monopisthocotylea</taxon>
        <taxon>Dactylogyridea</taxon>
        <taxon>Ancyrocephalidae</taxon>
        <taxon>Cichlidogyrus</taxon>
    </lineage>
</organism>
<accession>A0ABD2PRP2</accession>
<evidence type="ECO:0000256" key="1">
    <source>
        <dbReference type="SAM" id="MobiDB-lite"/>
    </source>
</evidence>